<gene>
    <name evidence="6" type="primary">waaF</name>
    <name evidence="6" type="ORF">NB640_02695</name>
</gene>
<comment type="catalytic activity">
    <reaction evidence="5">
        <text>an L-alpha-D-Hep-(1-&gt;5)-[alpha-Kdo-(2-&gt;4)]-alpha-Kdo-(2-&gt;6)-lipid A + ADP-L-glycero-beta-D-manno-heptose = an L-alpha-D-Hep-(1-&gt;3)-L-alpha-D-Hep-(1-&gt;5)-[alpha-Kdo-(2-&gt;4)]-alpha-Kdo-(2-&gt;6)-lipid A + ADP + H(+)</text>
        <dbReference type="Rhea" id="RHEA:74071"/>
        <dbReference type="ChEBI" id="CHEBI:15378"/>
        <dbReference type="ChEBI" id="CHEBI:61506"/>
        <dbReference type="ChEBI" id="CHEBI:193068"/>
        <dbReference type="ChEBI" id="CHEBI:193069"/>
        <dbReference type="ChEBI" id="CHEBI:456216"/>
        <dbReference type="EC" id="2.4.99.24"/>
    </reaction>
</comment>
<evidence type="ECO:0000313" key="7">
    <source>
        <dbReference type="Proteomes" id="UP001156215"/>
    </source>
</evidence>
<dbReference type="Pfam" id="PF01075">
    <property type="entry name" value="Glyco_transf_9"/>
    <property type="match status" value="1"/>
</dbReference>
<dbReference type="GO" id="GO:0009244">
    <property type="term" value="P:lipopolysaccharide core region biosynthetic process"/>
    <property type="evidence" value="ECO:0007669"/>
    <property type="project" value="TreeGrafter"/>
</dbReference>
<dbReference type="InterPro" id="IPR011910">
    <property type="entry name" value="RfaF"/>
</dbReference>
<accession>A0A9E9LYA7</accession>
<dbReference type="EMBL" id="CP098242">
    <property type="protein sequence ID" value="WAW10586.1"/>
    <property type="molecule type" value="Genomic_DNA"/>
</dbReference>
<evidence type="ECO:0000313" key="6">
    <source>
        <dbReference type="EMBL" id="WAW10586.1"/>
    </source>
</evidence>
<dbReference type="Gene3D" id="3.40.50.2000">
    <property type="entry name" value="Glycogen Phosphorylase B"/>
    <property type="match status" value="2"/>
</dbReference>
<sequence>MKKVLIVRASAIGDIVFASPFAEAIKKTYPDAYISWLMEKGNEVLMADSPYVDECIVMPVSEWKSLWKNGKKLEAIKKIRAFGAELKARHFDVAIDLQGLLKSGIFAWMSSAPVRIGLGSREGSQWLMNKVISRAGESHRISSEYLYLAEQLKLDHNHFTPSLSLNSQSEKLALEKLAAHGLHPGKYVVFAAFTTRPQKHWFADAWQNMAPMVKEKTGLIPILLGGPADKVAAEEIHSGAQDIINLVGQTRLAEAVAIVAHAGALIGVDTGLTHMGIAFDIPTVALFGSTCPYTNTTRDNAKVIWLGLPCSPCRRKPTCNDRFDCLREITPENVMTTLESALKSES</sequence>
<dbReference type="NCBIfam" id="TIGR02195">
    <property type="entry name" value="heptsyl_trn_II"/>
    <property type="match status" value="1"/>
</dbReference>
<reference evidence="6" key="1">
    <citation type="journal article" date="2022" name="Front. Microbiol.">
        <title>New perspectives on an old grouping: The genomic and phenotypic variability of Oxalobacter formigenes and the implications for calcium oxalate stone prevention.</title>
        <authorList>
            <person name="Chmiel J.A."/>
            <person name="Carr C."/>
            <person name="Stuivenberg G.A."/>
            <person name="Venema R."/>
            <person name="Chanyi R.M."/>
            <person name="Al K.F."/>
            <person name="Giguere D."/>
            <person name="Say H."/>
            <person name="Akouris P.P."/>
            <person name="Dominguez Romero S.A."/>
            <person name="Kwong A."/>
            <person name="Tai V."/>
            <person name="Koval S.F."/>
            <person name="Razvi H."/>
            <person name="Bjazevic J."/>
            <person name="Burton J.P."/>
        </authorList>
    </citation>
    <scope>NUCLEOTIDE SEQUENCE</scope>
    <source>
        <strain evidence="6">WoOx3</strain>
    </source>
</reference>
<comment type="similarity">
    <text evidence="3">Belongs to the glycosyltransferase 9 family.</text>
</comment>
<dbReference type="KEGG" id="ovb:NB640_02695"/>
<evidence type="ECO:0000256" key="4">
    <source>
        <dbReference type="ARBA" id="ARBA00044042"/>
    </source>
</evidence>
<protein>
    <recommendedName>
        <fullName evidence="4">lipopolysaccharide heptosyltransferase II</fullName>
        <ecNumber evidence="4">2.4.99.24</ecNumber>
    </recommendedName>
</protein>
<dbReference type="GO" id="GO:0005829">
    <property type="term" value="C:cytosol"/>
    <property type="evidence" value="ECO:0007669"/>
    <property type="project" value="TreeGrafter"/>
</dbReference>
<dbReference type="GO" id="GO:0008713">
    <property type="term" value="F:ADP-heptose-lipopolysaccharide heptosyltransferase activity"/>
    <property type="evidence" value="ECO:0007669"/>
    <property type="project" value="UniProtKB-EC"/>
</dbReference>
<keyword evidence="1" id="KW-0328">Glycosyltransferase</keyword>
<evidence type="ECO:0000256" key="5">
    <source>
        <dbReference type="ARBA" id="ARBA00047503"/>
    </source>
</evidence>
<dbReference type="Proteomes" id="UP001156215">
    <property type="component" value="Chromosome"/>
</dbReference>
<dbReference type="EC" id="2.4.99.24" evidence="4"/>
<name>A0A9E9LYA7_9BURK</name>
<dbReference type="InterPro" id="IPR051199">
    <property type="entry name" value="LPS_LOS_Heptosyltrfase"/>
</dbReference>
<dbReference type="SUPFAM" id="SSF53756">
    <property type="entry name" value="UDP-Glycosyltransferase/glycogen phosphorylase"/>
    <property type="match status" value="1"/>
</dbReference>
<organism evidence="6 7">
    <name type="scientific">Oxalobacter vibrioformis</name>
    <dbReference type="NCBI Taxonomy" id="933080"/>
    <lineage>
        <taxon>Bacteria</taxon>
        <taxon>Pseudomonadati</taxon>
        <taxon>Pseudomonadota</taxon>
        <taxon>Betaproteobacteria</taxon>
        <taxon>Burkholderiales</taxon>
        <taxon>Oxalobacteraceae</taxon>
        <taxon>Oxalobacter</taxon>
    </lineage>
</organism>
<keyword evidence="7" id="KW-1185">Reference proteome</keyword>
<evidence type="ECO:0000256" key="1">
    <source>
        <dbReference type="ARBA" id="ARBA00022676"/>
    </source>
</evidence>
<dbReference type="CDD" id="cd03789">
    <property type="entry name" value="GT9_LPS_heptosyltransferase"/>
    <property type="match status" value="1"/>
</dbReference>
<dbReference type="RefSeq" id="WP_269309610.1">
    <property type="nucleotide sequence ID" value="NZ_CP098242.1"/>
</dbReference>
<dbReference type="InterPro" id="IPR002201">
    <property type="entry name" value="Glyco_trans_9"/>
</dbReference>
<evidence type="ECO:0000256" key="2">
    <source>
        <dbReference type="ARBA" id="ARBA00022679"/>
    </source>
</evidence>
<proteinExistence type="inferred from homology"/>
<keyword evidence="2" id="KW-0808">Transferase</keyword>
<evidence type="ECO:0000256" key="3">
    <source>
        <dbReference type="ARBA" id="ARBA00043995"/>
    </source>
</evidence>
<dbReference type="PANTHER" id="PTHR30160:SF1">
    <property type="entry name" value="LIPOPOLYSACCHARIDE 1,2-N-ACETYLGLUCOSAMINETRANSFERASE-RELATED"/>
    <property type="match status" value="1"/>
</dbReference>
<dbReference type="PANTHER" id="PTHR30160">
    <property type="entry name" value="TETRAACYLDISACCHARIDE 4'-KINASE-RELATED"/>
    <property type="match status" value="1"/>
</dbReference>
<dbReference type="AlphaFoldDB" id="A0A9E9LYA7"/>